<dbReference type="GO" id="GO:0047545">
    <property type="term" value="F:(S)-2-hydroxyglutarate dehydrogenase activity"/>
    <property type="evidence" value="ECO:0007669"/>
    <property type="project" value="UniProtKB-ARBA"/>
</dbReference>
<dbReference type="PROSITE" id="PS51671">
    <property type="entry name" value="ACT"/>
    <property type="match status" value="1"/>
</dbReference>
<evidence type="ECO:0000256" key="14">
    <source>
        <dbReference type="RuleBase" id="RU003719"/>
    </source>
</evidence>
<evidence type="ECO:0000256" key="1">
    <source>
        <dbReference type="ARBA" id="ARBA00003800"/>
    </source>
</evidence>
<protein>
    <recommendedName>
        <fullName evidence="6">D-3-phosphoglycerate dehydrogenase</fullName>
        <ecNumber evidence="4">1.1.1.399</ecNumber>
        <ecNumber evidence="5">1.1.1.95</ecNumber>
    </recommendedName>
    <alternativeName>
        <fullName evidence="11">2-oxoglutarate reductase</fullName>
    </alternativeName>
</protein>
<evidence type="ECO:0000256" key="6">
    <source>
        <dbReference type="ARBA" id="ARBA00021582"/>
    </source>
</evidence>
<keyword evidence="7" id="KW-0028">Amino-acid biosynthesis</keyword>
<dbReference type="PROSITE" id="PS00065">
    <property type="entry name" value="D_2_HYDROXYACID_DH_1"/>
    <property type="match status" value="1"/>
</dbReference>
<keyword evidence="17" id="KW-1185">Reference proteome</keyword>
<dbReference type="InterPro" id="IPR029752">
    <property type="entry name" value="D-isomer_DH_CS1"/>
</dbReference>
<dbReference type="Gene3D" id="3.30.70.260">
    <property type="match status" value="1"/>
</dbReference>
<keyword evidence="10" id="KW-0718">Serine biosynthesis</keyword>
<evidence type="ECO:0000313" key="17">
    <source>
        <dbReference type="Proteomes" id="UP000321484"/>
    </source>
</evidence>
<dbReference type="EMBL" id="BJYK01000001">
    <property type="protein sequence ID" value="GEN79260.1"/>
    <property type="molecule type" value="Genomic_DNA"/>
</dbReference>
<evidence type="ECO:0000256" key="7">
    <source>
        <dbReference type="ARBA" id="ARBA00022605"/>
    </source>
</evidence>
<dbReference type="AlphaFoldDB" id="A0A511YVP8"/>
<keyword evidence="8 14" id="KW-0560">Oxidoreductase</keyword>
<dbReference type="CDD" id="cd04901">
    <property type="entry name" value="ACT_3PGDH"/>
    <property type="match status" value="1"/>
</dbReference>
<dbReference type="Pfam" id="PF02826">
    <property type="entry name" value="2-Hacid_dh_C"/>
    <property type="match status" value="1"/>
</dbReference>
<dbReference type="PANTHER" id="PTHR42789:SF1">
    <property type="entry name" value="D-ISOMER SPECIFIC 2-HYDROXYACID DEHYDROGENASE FAMILY PROTEIN (AFU_ORTHOLOGUE AFUA_6G10090)"/>
    <property type="match status" value="1"/>
</dbReference>
<evidence type="ECO:0000256" key="4">
    <source>
        <dbReference type="ARBA" id="ARBA00013001"/>
    </source>
</evidence>
<evidence type="ECO:0000256" key="9">
    <source>
        <dbReference type="ARBA" id="ARBA00023027"/>
    </source>
</evidence>
<comment type="pathway">
    <text evidence="2">Amino-acid biosynthesis; L-serine biosynthesis; L-serine from 3-phospho-D-glycerate: step 1/3.</text>
</comment>
<dbReference type="EC" id="1.1.1.399" evidence="4"/>
<evidence type="ECO:0000256" key="2">
    <source>
        <dbReference type="ARBA" id="ARBA00005216"/>
    </source>
</evidence>
<dbReference type="SUPFAM" id="SSF51735">
    <property type="entry name" value="NAD(P)-binding Rossmann-fold domains"/>
    <property type="match status" value="1"/>
</dbReference>
<dbReference type="InterPro" id="IPR036291">
    <property type="entry name" value="NAD(P)-bd_dom_sf"/>
</dbReference>
<comment type="caution">
    <text evidence="16">The sequence shown here is derived from an EMBL/GenBank/DDBJ whole genome shotgun (WGS) entry which is preliminary data.</text>
</comment>
<dbReference type="GO" id="GO:0004617">
    <property type="term" value="F:phosphoglycerate dehydrogenase activity"/>
    <property type="evidence" value="ECO:0007669"/>
    <property type="project" value="UniProtKB-EC"/>
</dbReference>
<sequence length="399" mass="42680">MLRALLLENLHPLATTILESDGTQVTSRTGALDEDELIAALDGVQLLGIRSKTQVTERVLDAAPDLLAVGAYCIGTNQIDLRAASRRGVAVFNAPFSNTRSVVELALAEIIALARRLTERDKALHDGVWDKTAEGAHEVRGRVLGIVGYGNIGTQLSVLAENLGMSVVFYDTQEKLALGNARRMGSLDELLEVADTVTLHVDGRPGNAGLFGAEQFARMKRRAIFLNLSRGFVVDYGALRDAVVSGHVAGAAVDVFPEEPKRRGDAFASELRGLPNVILTPHIGGSTLEAQEAIGQFVSNKLRDYIANGSTTLSVNLPNLALDARTGAHRLAHLHQNTPGVLAGINKSLAEHGVNIEGQLLSTRGEVGYVVTDIASGLQPEVREMLLAMPQTIRLRSLS</sequence>
<evidence type="ECO:0000256" key="13">
    <source>
        <dbReference type="ARBA" id="ARBA00048731"/>
    </source>
</evidence>
<dbReference type="Pfam" id="PF00389">
    <property type="entry name" value="2-Hacid_dh"/>
    <property type="match status" value="1"/>
</dbReference>
<comment type="similarity">
    <text evidence="3 14">Belongs to the D-isomer specific 2-hydroxyacid dehydrogenase family.</text>
</comment>
<dbReference type="SUPFAM" id="SSF52283">
    <property type="entry name" value="Formate/glycerate dehydrogenase catalytic domain-like"/>
    <property type="match status" value="1"/>
</dbReference>
<dbReference type="InterPro" id="IPR006139">
    <property type="entry name" value="D-isomer_2_OHA_DH_cat_dom"/>
</dbReference>
<dbReference type="Gene3D" id="3.40.50.720">
    <property type="entry name" value="NAD(P)-binding Rossmann-like Domain"/>
    <property type="match status" value="2"/>
</dbReference>
<dbReference type="Pfam" id="PF22629">
    <property type="entry name" value="ACT_AHAS_ss"/>
    <property type="match status" value="1"/>
</dbReference>
<dbReference type="FunFam" id="3.40.50.720:FF:000041">
    <property type="entry name" value="D-3-phosphoglycerate dehydrogenase"/>
    <property type="match status" value="1"/>
</dbReference>
<dbReference type="OrthoDB" id="9793626at2"/>
<gene>
    <name evidence="16" type="primary">serA</name>
    <name evidence="16" type="ORF">AFE02nite_09940</name>
</gene>
<keyword evidence="9" id="KW-0520">NAD</keyword>
<organism evidence="16 17">
    <name type="scientific">Actinotalea fermentans</name>
    <dbReference type="NCBI Taxonomy" id="43671"/>
    <lineage>
        <taxon>Bacteria</taxon>
        <taxon>Bacillati</taxon>
        <taxon>Actinomycetota</taxon>
        <taxon>Actinomycetes</taxon>
        <taxon>Micrococcales</taxon>
        <taxon>Cellulomonadaceae</taxon>
        <taxon>Actinotalea</taxon>
    </lineage>
</organism>
<evidence type="ECO:0000256" key="11">
    <source>
        <dbReference type="ARBA" id="ARBA00030455"/>
    </source>
</evidence>
<accession>A0A511YVP8</accession>
<name>A0A511YVP8_9CELL</name>
<evidence type="ECO:0000256" key="12">
    <source>
        <dbReference type="ARBA" id="ARBA00048126"/>
    </source>
</evidence>
<evidence type="ECO:0000256" key="10">
    <source>
        <dbReference type="ARBA" id="ARBA00023299"/>
    </source>
</evidence>
<dbReference type="GO" id="GO:0006564">
    <property type="term" value="P:L-serine biosynthetic process"/>
    <property type="evidence" value="ECO:0007669"/>
    <property type="project" value="UniProtKB-KW"/>
</dbReference>
<dbReference type="InterPro" id="IPR050857">
    <property type="entry name" value="D-2-hydroxyacid_DH"/>
</dbReference>
<dbReference type="InterPro" id="IPR006140">
    <property type="entry name" value="D-isomer_DH_NAD-bd"/>
</dbReference>
<dbReference type="SUPFAM" id="SSF55021">
    <property type="entry name" value="ACT-like"/>
    <property type="match status" value="1"/>
</dbReference>
<evidence type="ECO:0000256" key="5">
    <source>
        <dbReference type="ARBA" id="ARBA00013143"/>
    </source>
</evidence>
<dbReference type="InterPro" id="IPR002912">
    <property type="entry name" value="ACT_dom"/>
</dbReference>
<evidence type="ECO:0000256" key="3">
    <source>
        <dbReference type="ARBA" id="ARBA00005854"/>
    </source>
</evidence>
<dbReference type="EC" id="1.1.1.95" evidence="5"/>
<proteinExistence type="inferred from homology"/>
<comment type="catalytic activity">
    <reaction evidence="13">
        <text>(2R)-3-phosphoglycerate + NAD(+) = 3-phosphooxypyruvate + NADH + H(+)</text>
        <dbReference type="Rhea" id="RHEA:12641"/>
        <dbReference type="ChEBI" id="CHEBI:15378"/>
        <dbReference type="ChEBI" id="CHEBI:18110"/>
        <dbReference type="ChEBI" id="CHEBI:57540"/>
        <dbReference type="ChEBI" id="CHEBI:57945"/>
        <dbReference type="ChEBI" id="CHEBI:58272"/>
        <dbReference type="EC" id="1.1.1.95"/>
    </reaction>
</comment>
<comment type="catalytic activity">
    <reaction evidence="12">
        <text>(R)-2-hydroxyglutarate + NAD(+) = 2-oxoglutarate + NADH + H(+)</text>
        <dbReference type="Rhea" id="RHEA:49612"/>
        <dbReference type="ChEBI" id="CHEBI:15378"/>
        <dbReference type="ChEBI" id="CHEBI:15801"/>
        <dbReference type="ChEBI" id="CHEBI:16810"/>
        <dbReference type="ChEBI" id="CHEBI:57540"/>
        <dbReference type="ChEBI" id="CHEBI:57945"/>
        <dbReference type="EC" id="1.1.1.399"/>
    </reaction>
</comment>
<dbReference type="NCBIfam" id="NF008759">
    <property type="entry name" value="PRK11790.1"/>
    <property type="match status" value="1"/>
</dbReference>
<evidence type="ECO:0000313" key="16">
    <source>
        <dbReference type="EMBL" id="GEN79260.1"/>
    </source>
</evidence>
<dbReference type="RefSeq" id="WP_034244177.1">
    <property type="nucleotide sequence ID" value="NZ_BJYK01000001.1"/>
</dbReference>
<evidence type="ECO:0000259" key="15">
    <source>
        <dbReference type="PROSITE" id="PS51671"/>
    </source>
</evidence>
<dbReference type="UniPathway" id="UPA00135">
    <property type="reaction ID" value="UER00196"/>
</dbReference>
<comment type="function">
    <text evidence="1">Catalyzes the reversible oxidation of 3-phospho-D-glycerate to 3-phosphonooxypyruvate, the first step of the phosphorylated L-serine biosynthesis pathway. Also catalyzes the reversible oxidation of 2-hydroxyglutarate to 2-oxoglutarate.</text>
</comment>
<dbReference type="InterPro" id="IPR054480">
    <property type="entry name" value="AHAS_small-like_ACT"/>
</dbReference>
<dbReference type="GO" id="GO:0051287">
    <property type="term" value="F:NAD binding"/>
    <property type="evidence" value="ECO:0007669"/>
    <property type="project" value="InterPro"/>
</dbReference>
<evidence type="ECO:0000256" key="8">
    <source>
        <dbReference type="ARBA" id="ARBA00023002"/>
    </source>
</evidence>
<dbReference type="CDD" id="cd12176">
    <property type="entry name" value="PGDH_3"/>
    <property type="match status" value="1"/>
</dbReference>
<dbReference type="Proteomes" id="UP000321484">
    <property type="component" value="Unassembled WGS sequence"/>
</dbReference>
<dbReference type="InterPro" id="IPR045865">
    <property type="entry name" value="ACT-like_dom_sf"/>
</dbReference>
<feature type="domain" description="ACT" evidence="15">
    <location>
        <begin position="330"/>
        <end position="399"/>
    </location>
</feature>
<dbReference type="PANTHER" id="PTHR42789">
    <property type="entry name" value="D-ISOMER SPECIFIC 2-HYDROXYACID DEHYDROGENASE FAMILY PROTEIN (AFU_ORTHOLOGUE AFUA_6G10090)"/>
    <property type="match status" value="1"/>
</dbReference>
<reference evidence="16 17" key="1">
    <citation type="submission" date="2019-07" db="EMBL/GenBank/DDBJ databases">
        <title>Whole genome shotgun sequence of Actinotalea fermentans NBRC 105374.</title>
        <authorList>
            <person name="Hosoyama A."/>
            <person name="Uohara A."/>
            <person name="Ohji S."/>
            <person name="Ichikawa N."/>
        </authorList>
    </citation>
    <scope>NUCLEOTIDE SEQUENCE [LARGE SCALE GENOMIC DNA]</scope>
    <source>
        <strain evidence="16 17">NBRC 105374</strain>
    </source>
</reference>